<dbReference type="InterPro" id="IPR013762">
    <property type="entry name" value="Integrase-like_cat_sf"/>
</dbReference>
<protein>
    <submittedName>
        <fullName evidence="9">Integrase</fullName>
    </submittedName>
</protein>
<dbReference type="PROSITE" id="PS51898">
    <property type="entry name" value="TYR_RECOMBINASE"/>
    <property type="match status" value="1"/>
</dbReference>
<dbReference type="InterPro" id="IPR002104">
    <property type="entry name" value="Integrase_catalytic"/>
</dbReference>
<dbReference type="Proteomes" id="UP001565474">
    <property type="component" value="Unassembled WGS sequence"/>
</dbReference>
<evidence type="ECO:0000256" key="6">
    <source>
        <dbReference type="SAM" id="MobiDB-lite"/>
    </source>
</evidence>
<gene>
    <name evidence="9" type="ORF">ABH992_002948</name>
</gene>
<evidence type="ECO:0000256" key="4">
    <source>
        <dbReference type="ARBA" id="ARBA00023172"/>
    </source>
</evidence>
<dbReference type="SUPFAM" id="SSF56349">
    <property type="entry name" value="DNA breaking-rejoining enzymes"/>
    <property type="match status" value="1"/>
</dbReference>
<evidence type="ECO:0000313" key="9">
    <source>
        <dbReference type="EMBL" id="MEY9470549.1"/>
    </source>
</evidence>
<comment type="caution">
    <text evidence="9">The sequence shown here is derived from an EMBL/GenBank/DDBJ whole genome shotgun (WGS) entry which is preliminary data.</text>
</comment>
<dbReference type="Pfam" id="PF00589">
    <property type="entry name" value="Phage_integrase"/>
    <property type="match status" value="1"/>
</dbReference>
<evidence type="ECO:0000256" key="3">
    <source>
        <dbReference type="ARBA" id="ARBA00023125"/>
    </source>
</evidence>
<keyword evidence="2" id="KW-0229">DNA integration</keyword>
<comment type="similarity">
    <text evidence="1">Belongs to the 'phage' integrase family.</text>
</comment>
<dbReference type="Gene3D" id="1.10.443.10">
    <property type="entry name" value="Intergrase catalytic core"/>
    <property type="match status" value="1"/>
</dbReference>
<dbReference type="InterPro" id="IPR011010">
    <property type="entry name" value="DNA_brk_join_enz"/>
</dbReference>
<feature type="domain" description="Core-binding (CB)" evidence="8">
    <location>
        <begin position="146"/>
        <end position="226"/>
    </location>
</feature>
<dbReference type="InterPro" id="IPR044068">
    <property type="entry name" value="CB"/>
</dbReference>
<dbReference type="PROSITE" id="PS51900">
    <property type="entry name" value="CB"/>
    <property type="match status" value="1"/>
</dbReference>
<reference evidence="9 10" key="1">
    <citation type="submission" date="2024-07" db="EMBL/GenBank/DDBJ databases">
        <title>Genomic Encyclopedia of Type Strains, Phase V (KMG-V): Genome sequencing to study the core and pangenomes of soil and plant-associated prokaryotes.</title>
        <authorList>
            <person name="Whitman W."/>
        </authorList>
    </citation>
    <scope>NUCLEOTIDE SEQUENCE [LARGE SCALE GENOMIC DNA]</scope>
    <source>
        <strain evidence="9 10">USDA 222</strain>
    </source>
</reference>
<evidence type="ECO:0000256" key="2">
    <source>
        <dbReference type="ARBA" id="ARBA00022908"/>
    </source>
</evidence>
<evidence type="ECO:0000259" key="7">
    <source>
        <dbReference type="PROSITE" id="PS51898"/>
    </source>
</evidence>
<accession>A0ABV4GF46</accession>
<dbReference type="Gene3D" id="3.30.160.390">
    <property type="entry name" value="Integrase, DNA-binding domain"/>
    <property type="match status" value="1"/>
</dbReference>
<feature type="domain" description="Tyr recombinase" evidence="7">
    <location>
        <begin position="257"/>
        <end position="436"/>
    </location>
</feature>
<sequence length="455" mass="51704">MHTGGGYGKLGAVRGVESGFPIPANDPRFSSTDPSCGTGGNAMPSLTDTAIRHALKRVELSQKQENLADGEGRGTGRLVLVLKPMPKRVTADWMAQQWRDGKRTKKKLGAYPSISLAQAREIFKRDFADVIQKGRSIKIATDTRPGTVADLFEGYVAALKDASKPSWKETEKGLNKIADTLGRNRLAREIEAEEIIELIRPIYERGAKSMADHVRSYLHAAFSWGMKSDNDYRQQSSRRFRLPFNPATGIPTEPKIQGTRWLDEDEFVQLYRWLESPDTPVHPSYPRAVQLIMLTGQRVEEIARFHVNQWDASERIIDWSKTKNLQPHAVPVPLLAAELIEKIKPNEYGWFFPSAKDPSKPVSHGTLYSFVWRQRDRGVIPYATNRDLRRTFKTLAGKAGVSKEIRDRIQNHALQDVSSKHYDRWHYMIEKRAGMAKWDKFVRAMLAKKRLKEAA</sequence>
<evidence type="ECO:0000259" key="8">
    <source>
        <dbReference type="PROSITE" id="PS51900"/>
    </source>
</evidence>
<dbReference type="CDD" id="cd00801">
    <property type="entry name" value="INT_P4_C"/>
    <property type="match status" value="1"/>
</dbReference>
<proteinExistence type="inferred from homology"/>
<dbReference type="InterPro" id="IPR050808">
    <property type="entry name" value="Phage_Integrase"/>
</dbReference>
<name>A0ABV4GF46_9BRAD</name>
<evidence type="ECO:0000256" key="1">
    <source>
        <dbReference type="ARBA" id="ARBA00008857"/>
    </source>
</evidence>
<dbReference type="Gene3D" id="1.10.150.130">
    <property type="match status" value="1"/>
</dbReference>
<keyword evidence="4" id="KW-0233">DNA recombination</keyword>
<organism evidence="9 10">
    <name type="scientific">Bradyrhizobium yuanmingense</name>
    <dbReference type="NCBI Taxonomy" id="108015"/>
    <lineage>
        <taxon>Bacteria</taxon>
        <taxon>Pseudomonadati</taxon>
        <taxon>Pseudomonadota</taxon>
        <taxon>Alphaproteobacteria</taxon>
        <taxon>Hyphomicrobiales</taxon>
        <taxon>Nitrobacteraceae</taxon>
        <taxon>Bradyrhizobium</taxon>
    </lineage>
</organism>
<dbReference type="Pfam" id="PF13356">
    <property type="entry name" value="Arm-DNA-bind_3"/>
    <property type="match status" value="1"/>
</dbReference>
<feature type="region of interest" description="Disordered" evidence="6">
    <location>
        <begin position="21"/>
        <end position="40"/>
    </location>
</feature>
<dbReference type="InterPro" id="IPR025166">
    <property type="entry name" value="Integrase_DNA_bind_dom"/>
</dbReference>
<dbReference type="InterPro" id="IPR038488">
    <property type="entry name" value="Integrase_DNA-bd_sf"/>
</dbReference>
<dbReference type="InterPro" id="IPR010998">
    <property type="entry name" value="Integrase_recombinase_N"/>
</dbReference>
<dbReference type="EMBL" id="JBGBZN010000002">
    <property type="protein sequence ID" value="MEY9470549.1"/>
    <property type="molecule type" value="Genomic_DNA"/>
</dbReference>
<dbReference type="PANTHER" id="PTHR30629">
    <property type="entry name" value="PROPHAGE INTEGRASE"/>
    <property type="match status" value="1"/>
</dbReference>
<evidence type="ECO:0000256" key="5">
    <source>
        <dbReference type="PROSITE-ProRule" id="PRU01248"/>
    </source>
</evidence>
<evidence type="ECO:0000313" key="10">
    <source>
        <dbReference type="Proteomes" id="UP001565474"/>
    </source>
</evidence>
<keyword evidence="10" id="KW-1185">Reference proteome</keyword>
<dbReference type="PANTHER" id="PTHR30629:SF2">
    <property type="entry name" value="PROPHAGE INTEGRASE INTS-RELATED"/>
    <property type="match status" value="1"/>
</dbReference>
<keyword evidence="3 5" id="KW-0238">DNA-binding</keyword>